<accession>A0A150M6S8</accession>
<feature type="domain" description="Thiamin pyrophosphokinase thiamin-binding" evidence="6">
    <location>
        <begin position="148"/>
        <end position="214"/>
    </location>
</feature>
<dbReference type="SUPFAM" id="SSF63999">
    <property type="entry name" value="Thiamin pyrophosphokinase, catalytic domain"/>
    <property type="match status" value="1"/>
</dbReference>
<dbReference type="NCBIfam" id="TIGR01378">
    <property type="entry name" value="thi_PPkinase"/>
    <property type="match status" value="1"/>
</dbReference>
<dbReference type="InterPro" id="IPR053149">
    <property type="entry name" value="TPK"/>
</dbReference>
<proteinExistence type="predicted"/>
<dbReference type="GO" id="GO:0030975">
    <property type="term" value="F:thiamine binding"/>
    <property type="evidence" value="ECO:0007669"/>
    <property type="project" value="InterPro"/>
</dbReference>
<dbReference type="InterPro" id="IPR006282">
    <property type="entry name" value="Thi_PPkinase"/>
</dbReference>
<dbReference type="AlphaFoldDB" id="A0A150M6S8"/>
<reference evidence="7 8" key="1">
    <citation type="submission" date="2016-01" db="EMBL/GenBank/DDBJ databases">
        <title>Draft Genome Sequences of Seven Thermophilic Sporeformers Isolated from Foods.</title>
        <authorList>
            <person name="Berendsen E.M."/>
            <person name="Wells-Bennik M.H."/>
            <person name="Krawcyk A.O."/>
            <person name="De Jong A."/>
            <person name="Holsappel S."/>
            <person name="Eijlander R.T."/>
            <person name="Kuipers O.P."/>
        </authorList>
    </citation>
    <scope>NUCLEOTIDE SEQUENCE [LARGE SCALE GENOMIC DNA]</scope>
    <source>
        <strain evidence="7 8">B4109</strain>
    </source>
</reference>
<keyword evidence="1 7" id="KW-0808">Transferase</keyword>
<evidence type="ECO:0000313" key="7">
    <source>
        <dbReference type="EMBL" id="KYD20277.1"/>
    </source>
</evidence>
<evidence type="ECO:0000259" key="6">
    <source>
        <dbReference type="SMART" id="SM00983"/>
    </source>
</evidence>
<dbReference type="CDD" id="cd07995">
    <property type="entry name" value="TPK"/>
    <property type="match status" value="1"/>
</dbReference>
<evidence type="ECO:0000256" key="4">
    <source>
        <dbReference type="ARBA" id="ARBA00022840"/>
    </source>
</evidence>
<dbReference type="Pfam" id="PF04263">
    <property type="entry name" value="TPK_catalytic"/>
    <property type="match status" value="1"/>
</dbReference>
<name>A0A150M6S8_GEOSE</name>
<dbReference type="GO" id="GO:0005524">
    <property type="term" value="F:ATP binding"/>
    <property type="evidence" value="ECO:0007669"/>
    <property type="project" value="UniProtKB-KW"/>
</dbReference>
<dbReference type="EC" id="2.7.6.2" evidence="5"/>
<dbReference type="PANTHER" id="PTHR41299">
    <property type="entry name" value="THIAMINE PYROPHOSPHOKINASE"/>
    <property type="match status" value="1"/>
</dbReference>
<dbReference type="GO" id="GO:0016301">
    <property type="term" value="F:kinase activity"/>
    <property type="evidence" value="ECO:0007669"/>
    <property type="project" value="UniProtKB-KW"/>
</dbReference>
<dbReference type="Proteomes" id="UP000075424">
    <property type="component" value="Unassembled WGS sequence"/>
</dbReference>
<dbReference type="GO" id="GO:0004788">
    <property type="term" value="F:thiamine diphosphokinase activity"/>
    <property type="evidence" value="ECO:0007669"/>
    <property type="project" value="UniProtKB-UniRule"/>
</dbReference>
<gene>
    <name evidence="7" type="ORF">B4109_0983</name>
</gene>
<dbReference type="InterPro" id="IPR036759">
    <property type="entry name" value="TPK_catalytic_sf"/>
</dbReference>
<dbReference type="SMART" id="SM00983">
    <property type="entry name" value="TPK_B1_binding"/>
    <property type="match status" value="1"/>
</dbReference>
<evidence type="ECO:0000256" key="2">
    <source>
        <dbReference type="ARBA" id="ARBA00022741"/>
    </source>
</evidence>
<evidence type="ECO:0000313" key="8">
    <source>
        <dbReference type="Proteomes" id="UP000075424"/>
    </source>
</evidence>
<organism evidence="7 8">
    <name type="scientific">Geobacillus stearothermophilus</name>
    <name type="common">Bacillus stearothermophilus</name>
    <dbReference type="NCBI Taxonomy" id="1422"/>
    <lineage>
        <taxon>Bacteria</taxon>
        <taxon>Bacillati</taxon>
        <taxon>Bacillota</taxon>
        <taxon>Bacilli</taxon>
        <taxon>Bacillales</taxon>
        <taxon>Anoxybacillaceae</taxon>
        <taxon>Geobacillus</taxon>
    </lineage>
</organism>
<dbReference type="SUPFAM" id="SSF63862">
    <property type="entry name" value="Thiamin pyrophosphokinase, substrate-binding domain"/>
    <property type="match status" value="1"/>
</dbReference>
<evidence type="ECO:0000256" key="5">
    <source>
        <dbReference type="NCBIfam" id="TIGR01378"/>
    </source>
</evidence>
<dbReference type="EMBL" id="LQYV01000152">
    <property type="protein sequence ID" value="KYD20277.1"/>
    <property type="molecule type" value="Genomic_DNA"/>
</dbReference>
<sequence>MKKAKGGRGMVIHIVGGGPRELLPSLRRYDGADVHWVGVDRGTTALLEAGLQPVRAFGDFDSVPAEEVAKLQQMLPDLEIWPAEKDKTDMEIALDWAVEQDACHIRLFGTTGGRLDHLFGNVELLLKYAGRPIEIVDRQNVLTVHLPGVHTITRDDRYRYVSYIPISETVAGLTLIGFKYPLADCHISRGSTLCISNELIQSSGTFSFSEGILMMIRSSDFAGCP</sequence>
<comment type="caution">
    <text evidence="7">The sequence shown here is derived from an EMBL/GenBank/DDBJ whole genome shotgun (WGS) entry which is preliminary data.</text>
</comment>
<evidence type="ECO:0000256" key="1">
    <source>
        <dbReference type="ARBA" id="ARBA00022679"/>
    </source>
</evidence>
<dbReference type="InterPro" id="IPR036371">
    <property type="entry name" value="TPK_B1-bd_sf"/>
</dbReference>
<dbReference type="Pfam" id="PF04265">
    <property type="entry name" value="TPK_B1_binding"/>
    <property type="match status" value="1"/>
</dbReference>
<dbReference type="PATRIC" id="fig|1422.18.peg.2133"/>
<keyword evidence="3 7" id="KW-0418">Kinase</keyword>
<dbReference type="PANTHER" id="PTHR41299:SF1">
    <property type="entry name" value="THIAMINE PYROPHOSPHOKINASE"/>
    <property type="match status" value="1"/>
</dbReference>
<dbReference type="Gene3D" id="3.40.50.10240">
    <property type="entry name" value="Thiamin pyrophosphokinase, catalytic domain"/>
    <property type="match status" value="1"/>
</dbReference>
<dbReference type="InterPro" id="IPR007373">
    <property type="entry name" value="Thiamin_PyroPKinase_B1-bd"/>
</dbReference>
<dbReference type="GO" id="GO:0006772">
    <property type="term" value="P:thiamine metabolic process"/>
    <property type="evidence" value="ECO:0007669"/>
    <property type="project" value="UniProtKB-UniRule"/>
</dbReference>
<keyword evidence="2" id="KW-0547">Nucleotide-binding</keyword>
<keyword evidence="4" id="KW-0067">ATP-binding</keyword>
<dbReference type="GO" id="GO:0009229">
    <property type="term" value="P:thiamine diphosphate biosynthetic process"/>
    <property type="evidence" value="ECO:0007669"/>
    <property type="project" value="InterPro"/>
</dbReference>
<protein>
    <recommendedName>
        <fullName evidence="5">Thiamine diphosphokinase</fullName>
        <ecNumber evidence="5">2.7.6.2</ecNumber>
    </recommendedName>
</protein>
<dbReference type="InterPro" id="IPR007371">
    <property type="entry name" value="TPK_catalytic"/>
</dbReference>
<evidence type="ECO:0000256" key="3">
    <source>
        <dbReference type="ARBA" id="ARBA00022777"/>
    </source>
</evidence>